<dbReference type="InterPro" id="IPR040079">
    <property type="entry name" value="Glutathione_S-Trfase"/>
</dbReference>
<dbReference type="STRING" id="637679.GCA_001550055_01018"/>
<dbReference type="Pfam" id="PF13409">
    <property type="entry name" value="GST_N_2"/>
    <property type="match status" value="1"/>
</dbReference>
<name>A0A1G6XT69_9PROT</name>
<dbReference type="Proteomes" id="UP000183685">
    <property type="component" value="Unassembled WGS sequence"/>
</dbReference>
<dbReference type="RefSeq" id="WP_068301712.1">
    <property type="nucleotide sequence ID" value="NZ_LRUA01000002.1"/>
</dbReference>
<feature type="domain" description="GST C-terminal" evidence="2">
    <location>
        <begin position="86"/>
        <end position="212"/>
    </location>
</feature>
<dbReference type="Pfam" id="PF00043">
    <property type="entry name" value="GST_C"/>
    <property type="match status" value="1"/>
</dbReference>
<sequence length="212" mass="23728">MYRLFYYPRNASLAPHFVLAHLGVPFSLELVDRKADAQKSADYLKLNPAGRIPTLVDGKTVLFESPAICLYLAERHMDACLAPAPGSPHRAKFLQWLMYLTNTLQADYMVYCYPEKHTQDPLGAKAVEAAHSDRVAAAFKILDEALEGQLYLVGNTVTICDYFLLMLCIWADDMPVPPQSFPRLGAYLKRLSAHKMVRQVCNTEGISLAAFT</sequence>
<dbReference type="OrthoDB" id="7583243at2"/>
<dbReference type="PROSITE" id="PS50405">
    <property type="entry name" value="GST_CTER"/>
    <property type="match status" value="1"/>
</dbReference>
<dbReference type="InterPro" id="IPR004046">
    <property type="entry name" value="GST_C"/>
</dbReference>
<dbReference type="AlphaFoldDB" id="A0A1G6XT69"/>
<dbReference type="GO" id="GO:0016740">
    <property type="term" value="F:transferase activity"/>
    <property type="evidence" value="ECO:0007669"/>
    <property type="project" value="UniProtKB-KW"/>
</dbReference>
<dbReference type="SUPFAM" id="SSF47616">
    <property type="entry name" value="GST C-terminal domain-like"/>
    <property type="match status" value="1"/>
</dbReference>
<accession>A0A1G6XT69</accession>
<evidence type="ECO:0000313" key="4">
    <source>
        <dbReference type="Proteomes" id="UP000183685"/>
    </source>
</evidence>
<dbReference type="InterPro" id="IPR036249">
    <property type="entry name" value="Thioredoxin-like_sf"/>
</dbReference>
<dbReference type="SFLD" id="SFLDS00019">
    <property type="entry name" value="Glutathione_Transferase_(cytos"/>
    <property type="match status" value="1"/>
</dbReference>
<organism evidence="3 4">
    <name type="scientific">Kordiimonas lacus</name>
    <dbReference type="NCBI Taxonomy" id="637679"/>
    <lineage>
        <taxon>Bacteria</taxon>
        <taxon>Pseudomonadati</taxon>
        <taxon>Pseudomonadota</taxon>
        <taxon>Alphaproteobacteria</taxon>
        <taxon>Kordiimonadales</taxon>
        <taxon>Kordiimonadaceae</taxon>
        <taxon>Kordiimonas</taxon>
    </lineage>
</organism>
<dbReference type="InterPro" id="IPR004045">
    <property type="entry name" value="Glutathione_S-Trfase_N"/>
</dbReference>
<dbReference type="Gene3D" id="3.40.30.10">
    <property type="entry name" value="Glutaredoxin"/>
    <property type="match status" value="1"/>
</dbReference>
<protein>
    <submittedName>
        <fullName evidence="3">Glutathione S-transferase</fullName>
    </submittedName>
</protein>
<feature type="domain" description="GST N-terminal" evidence="1">
    <location>
        <begin position="1"/>
        <end position="80"/>
    </location>
</feature>
<gene>
    <name evidence="3" type="ORF">SAMN04488071_1337</name>
</gene>
<dbReference type="SFLD" id="SFLDG00358">
    <property type="entry name" value="Main_(cytGST)"/>
    <property type="match status" value="1"/>
</dbReference>
<reference evidence="3 4" key="1">
    <citation type="submission" date="2016-10" db="EMBL/GenBank/DDBJ databases">
        <authorList>
            <person name="de Groot N.N."/>
        </authorList>
    </citation>
    <scope>NUCLEOTIDE SEQUENCE [LARGE SCALE GENOMIC DNA]</scope>
    <source>
        <strain evidence="3 4">CGMCC 1.9109</strain>
    </source>
</reference>
<evidence type="ECO:0000259" key="2">
    <source>
        <dbReference type="PROSITE" id="PS50405"/>
    </source>
</evidence>
<dbReference type="EMBL" id="FNAK01000003">
    <property type="protein sequence ID" value="SDD80903.1"/>
    <property type="molecule type" value="Genomic_DNA"/>
</dbReference>
<dbReference type="CDD" id="cd03057">
    <property type="entry name" value="GST_N_Beta"/>
    <property type="match status" value="1"/>
</dbReference>
<dbReference type="CDD" id="cd03188">
    <property type="entry name" value="GST_C_Beta"/>
    <property type="match status" value="1"/>
</dbReference>
<keyword evidence="4" id="KW-1185">Reference proteome</keyword>
<keyword evidence="3" id="KW-0808">Transferase</keyword>
<evidence type="ECO:0000259" key="1">
    <source>
        <dbReference type="PROSITE" id="PS50404"/>
    </source>
</evidence>
<dbReference type="PROSITE" id="PS50404">
    <property type="entry name" value="GST_NTER"/>
    <property type="match status" value="1"/>
</dbReference>
<dbReference type="SUPFAM" id="SSF52833">
    <property type="entry name" value="Thioredoxin-like"/>
    <property type="match status" value="1"/>
</dbReference>
<dbReference type="PANTHER" id="PTHR44051:SF8">
    <property type="entry name" value="GLUTATHIONE S-TRANSFERASE GSTA"/>
    <property type="match status" value="1"/>
</dbReference>
<dbReference type="InterPro" id="IPR010987">
    <property type="entry name" value="Glutathione-S-Trfase_C-like"/>
</dbReference>
<dbReference type="InterPro" id="IPR036282">
    <property type="entry name" value="Glutathione-S-Trfase_C_sf"/>
</dbReference>
<proteinExistence type="predicted"/>
<dbReference type="Gene3D" id="1.20.1050.10">
    <property type="match status" value="1"/>
</dbReference>
<evidence type="ECO:0000313" key="3">
    <source>
        <dbReference type="EMBL" id="SDD80903.1"/>
    </source>
</evidence>
<dbReference type="PANTHER" id="PTHR44051">
    <property type="entry name" value="GLUTATHIONE S-TRANSFERASE-RELATED"/>
    <property type="match status" value="1"/>
</dbReference>
<dbReference type="SFLD" id="SFLDG01150">
    <property type="entry name" value="Main.1:_Beta-like"/>
    <property type="match status" value="1"/>
</dbReference>